<dbReference type="AlphaFoldDB" id="A0A382A123"/>
<keyword evidence="1" id="KW-0472">Membrane</keyword>
<keyword evidence="1" id="KW-1133">Transmembrane helix</keyword>
<feature type="transmembrane region" description="Helical" evidence="1">
    <location>
        <begin position="20"/>
        <end position="38"/>
    </location>
</feature>
<evidence type="ECO:0000313" key="2">
    <source>
        <dbReference type="EMBL" id="SVA95210.1"/>
    </source>
</evidence>
<dbReference type="EMBL" id="UINC01023474">
    <property type="protein sequence ID" value="SVA95210.1"/>
    <property type="molecule type" value="Genomic_DNA"/>
</dbReference>
<proteinExistence type="predicted"/>
<name>A0A382A123_9ZZZZ</name>
<reference evidence="2" key="1">
    <citation type="submission" date="2018-05" db="EMBL/GenBank/DDBJ databases">
        <authorList>
            <person name="Lanie J.A."/>
            <person name="Ng W.-L."/>
            <person name="Kazmierczak K.M."/>
            <person name="Andrzejewski T.M."/>
            <person name="Davidsen T.M."/>
            <person name="Wayne K.J."/>
            <person name="Tettelin H."/>
            <person name="Glass J.I."/>
            <person name="Rusch D."/>
            <person name="Podicherti R."/>
            <person name="Tsui H.-C.T."/>
            <person name="Winkler M.E."/>
        </authorList>
    </citation>
    <scope>NUCLEOTIDE SEQUENCE</scope>
</reference>
<gene>
    <name evidence="2" type="ORF">METZ01_LOCUS148064</name>
</gene>
<feature type="transmembrane region" description="Helical" evidence="1">
    <location>
        <begin position="44"/>
        <end position="62"/>
    </location>
</feature>
<organism evidence="2">
    <name type="scientific">marine metagenome</name>
    <dbReference type="NCBI Taxonomy" id="408172"/>
    <lineage>
        <taxon>unclassified sequences</taxon>
        <taxon>metagenomes</taxon>
        <taxon>ecological metagenomes</taxon>
    </lineage>
</organism>
<keyword evidence="1" id="KW-0812">Transmembrane</keyword>
<evidence type="ECO:0000256" key="1">
    <source>
        <dbReference type="SAM" id="Phobius"/>
    </source>
</evidence>
<sequence>MCDHKAIYLFDAPYVRLGKILEIIGLLLIGGTVYSFIGMTESELRWPIFWGCAAGALGIIIYRNYMKKRKKNT</sequence>
<protein>
    <submittedName>
        <fullName evidence="2">Uncharacterized protein</fullName>
    </submittedName>
</protein>
<accession>A0A382A123</accession>